<dbReference type="InterPro" id="IPR005656">
    <property type="entry name" value="MmgE_PrpD"/>
</dbReference>
<dbReference type="InterPro" id="IPR042188">
    <property type="entry name" value="MmgE/PrpD_sf_2"/>
</dbReference>
<feature type="domain" description="MmgE/PrpD C-terminal" evidence="3">
    <location>
        <begin position="285"/>
        <end position="454"/>
    </location>
</feature>
<dbReference type="Gene3D" id="3.30.1330.120">
    <property type="entry name" value="2-methylcitrate dehydratase PrpD"/>
    <property type="match status" value="1"/>
</dbReference>
<dbReference type="InterPro" id="IPR036148">
    <property type="entry name" value="MmgE/PrpD_sf"/>
</dbReference>
<feature type="domain" description="MmgE/PrpD N-terminal" evidence="2">
    <location>
        <begin position="21"/>
        <end position="262"/>
    </location>
</feature>
<organism evidence="4 5">
    <name type="scientific">Roseomonas alba</name>
    <dbReference type="NCBI Taxonomy" id="2846776"/>
    <lineage>
        <taxon>Bacteria</taxon>
        <taxon>Pseudomonadati</taxon>
        <taxon>Pseudomonadota</taxon>
        <taxon>Alphaproteobacteria</taxon>
        <taxon>Acetobacterales</taxon>
        <taxon>Roseomonadaceae</taxon>
        <taxon>Roseomonas</taxon>
    </lineage>
</organism>
<dbReference type="InterPro" id="IPR042183">
    <property type="entry name" value="MmgE/PrpD_sf_1"/>
</dbReference>
<evidence type="ECO:0000313" key="5">
    <source>
        <dbReference type="Proteomes" id="UP001196565"/>
    </source>
</evidence>
<dbReference type="SUPFAM" id="SSF103378">
    <property type="entry name" value="2-methylcitrate dehydratase PrpD"/>
    <property type="match status" value="1"/>
</dbReference>
<dbReference type="Pfam" id="PF03972">
    <property type="entry name" value="MmgE_PrpD_N"/>
    <property type="match status" value="1"/>
</dbReference>
<keyword evidence="5" id="KW-1185">Reference proteome</keyword>
<dbReference type="InterPro" id="IPR045336">
    <property type="entry name" value="MmgE_PrpD_N"/>
</dbReference>
<evidence type="ECO:0000256" key="1">
    <source>
        <dbReference type="ARBA" id="ARBA00006174"/>
    </source>
</evidence>
<dbReference type="InterPro" id="IPR045337">
    <property type="entry name" value="MmgE_PrpD_C"/>
</dbReference>
<comment type="caution">
    <text evidence="4">The sequence shown here is derived from an EMBL/GenBank/DDBJ whole genome shotgun (WGS) entry which is preliminary data.</text>
</comment>
<dbReference type="Pfam" id="PF19305">
    <property type="entry name" value="MmgE_PrpD_C"/>
    <property type="match status" value="1"/>
</dbReference>
<name>A0ABS7AAI0_9PROT</name>
<reference evidence="4 5" key="1">
    <citation type="submission" date="2021-07" db="EMBL/GenBank/DDBJ databases">
        <authorList>
            <person name="So Y."/>
        </authorList>
    </citation>
    <scope>NUCLEOTIDE SEQUENCE [LARGE SCALE GENOMIC DNA]</scope>
    <source>
        <strain evidence="4 5">HJA6</strain>
    </source>
</reference>
<proteinExistence type="inferred from homology"/>
<dbReference type="EMBL" id="JAHYBZ010000005">
    <property type="protein sequence ID" value="MBW6399292.1"/>
    <property type="molecule type" value="Genomic_DNA"/>
</dbReference>
<evidence type="ECO:0000313" key="4">
    <source>
        <dbReference type="EMBL" id="MBW6399292.1"/>
    </source>
</evidence>
<dbReference type="Gene3D" id="1.10.4100.10">
    <property type="entry name" value="2-methylcitrate dehydratase PrpD"/>
    <property type="match status" value="1"/>
</dbReference>
<sequence length="479" mass="49990">MDGSTSAGAGQATDPAGPTGRLATWLAGLDLGAVPDRVVDRAKHVTLDGITCALVGAQLPWSQRAVDIVTALESGSATLIGCGMQTSPTAAALLNGTFIQGFELDDFHPLAPLHSASVVLPVLFACAEHRGGISGAELLRGAVAGYEVGPRVGLALHGAQMLSRGWHSGAVFGTHAAAAAAGALLRLDAAGFEDALGLAATQSGGLMAAQYEAMSKRMHHGFAARAGLNAAFLAAGGYTGIKRVYERDYGGFLSTFGEGHDPDASQVADALGERWETERIAIKPYAAMGGLIGPIDAMLALRERRPVRAEAVERIEVWLNHASYHHGGWQAQRPLTEIGAQMNLAYAVSVAAIDGAALVAQFAGSRIAQDDVWALVPKVEAHHEPDYDQRGPDGRGRSRMRIAFTDGTVEEIEINGPRGGLRRPLSNAEIVEKYRALAGLVVDAERRDAIEAAVLGIETLADARDLVALLASPVGSALT</sequence>
<dbReference type="Proteomes" id="UP001196565">
    <property type="component" value="Unassembled WGS sequence"/>
</dbReference>
<dbReference type="PANTHER" id="PTHR16943">
    <property type="entry name" value="2-METHYLCITRATE DEHYDRATASE-RELATED"/>
    <property type="match status" value="1"/>
</dbReference>
<gene>
    <name evidence="4" type="ORF">KPL78_15635</name>
</gene>
<protein>
    <submittedName>
        <fullName evidence="4">MmgE/PrpD family protein</fullName>
    </submittedName>
</protein>
<evidence type="ECO:0000259" key="2">
    <source>
        <dbReference type="Pfam" id="PF03972"/>
    </source>
</evidence>
<dbReference type="PANTHER" id="PTHR16943:SF8">
    <property type="entry name" value="2-METHYLCITRATE DEHYDRATASE"/>
    <property type="match status" value="1"/>
</dbReference>
<evidence type="ECO:0000259" key="3">
    <source>
        <dbReference type="Pfam" id="PF19305"/>
    </source>
</evidence>
<dbReference type="RefSeq" id="WP_219763904.1">
    <property type="nucleotide sequence ID" value="NZ_JAHYBZ010000005.1"/>
</dbReference>
<comment type="similarity">
    <text evidence="1">Belongs to the PrpD family.</text>
</comment>
<accession>A0ABS7AAI0</accession>